<evidence type="ECO:0000256" key="2">
    <source>
        <dbReference type="SAM" id="Phobius"/>
    </source>
</evidence>
<dbReference type="RefSeq" id="WP_301141190.1">
    <property type="nucleotide sequence ID" value="NZ_JAUHQA010000001.1"/>
</dbReference>
<feature type="transmembrane region" description="Helical" evidence="2">
    <location>
        <begin position="116"/>
        <end position="141"/>
    </location>
</feature>
<feature type="region of interest" description="Disordered" evidence="1">
    <location>
        <begin position="195"/>
        <end position="230"/>
    </location>
</feature>
<keyword evidence="2" id="KW-0472">Membrane</keyword>
<sequence>MKNVWARFVERRPGFAQFLLFTVFSQAVTVLQLALMPLFRAWFNTTSLLETSFQVFPIGSDVDGSQYFMFDYPAGALPEGGGGLAYFLAVQITLAIAQIINFFLQRNITFKSNSSPWIAAMWYFIAYVAITFIAAAAQGFYKAPVYDFFIDTLEWGSTGETVADVLTMIIYAMISFWVFFPIFKIIFKRTPEDEGDGTAAAGDAAPATAGTVSTGAHADGIGSDKGAPGQ</sequence>
<organism evidence="3 4">
    <name type="scientific">Demequina muriae</name>
    <dbReference type="NCBI Taxonomy" id="3051664"/>
    <lineage>
        <taxon>Bacteria</taxon>
        <taxon>Bacillati</taxon>
        <taxon>Actinomycetota</taxon>
        <taxon>Actinomycetes</taxon>
        <taxon>Micrococcales</taxon>
        <taxon>Demequinaceae</taxon>
        <taxon>Demequina</taxon>
    </lineage>
</organism>
<comment type="caution">
    <text evidence="3">The sequence shown here is derived from an EMBL/GenBank/DDBJ whole genome shotgun (WGS) entry which is preliminary data.</text>
</comment>
<keyword evidence="4" id="KW-1185">Reference proteome</keyword>
<feature type="transmembrane region" description="Helical" evidence="2">
    <location>
        <begin position="84"/>
        <end position="104"/>
    </location>
</feature>
<evidence type="ECO:0000256" key="1">
    <source>
        <dbReference type="SAM" id="MobiDB-lite"/>
    </source>
</evidence>
<protein>
    <submittedName>
        <fullName evidence="3">Uncharacterized protein</fullName>
    </submittedName>
</protein>
<reference evidence="3" key="1">
    <citation type="submission" date="2023-06" db="EMBL/GenBank/DDBJ databases">
        <title>Egi l300058.</title>
        <authorList>
            <person name="Gao L."/>
            <person name="Fang B.-Z."/>
            <person name="Li W.-J."/>
        </authorList>
    </citation>
    <scope>NUCLEOTIDE SEQUENCE</scope>
    <source>
        <strain evidence="3">EGI L300058</strain>
    </source>
</reference>
<gene>
    <name evidence="3" type="ORF">QQX02_03250</name>
</gene>
<keyword evidence="2" id="KW-0812">Transmembrane</keyword>
<feature type="compositionally biased region" description="Low complexity" evidence="1">
    <location>
        <begin position="197"/>
        <end position="211"/>
    </location>
</feature>
<dbReference type="Proteomes" id="UP001172708">
    <property type="component" value="Unassembled WGS sequence"/>
</dbReference>
<name>A0ABT8GES3_9MICO</name>
<evidence type="ECO:0000313" key="4">
    <source>
        <dbReference type="Proteomes" id="UP001172708"/>
    </source>
</evidence>
<feature type="transmembrane region" description="Helical" evidence="2">
    <location>
        <begin position="20"/>
        <end position="43"/>
    </location>
</feature>
<accession>A0ABT8GES3</accession>
<keyword evidence="2" id="KW-1133">Transmembrane helix</keyword>
<evidence type="ECO:0000313" key="3">
    <source>
        <dbReference type="EMBL" id="MDN4479938.1"/>
    </source>
</evidence>
<dbReference type="EMBL" id="JAUHQA010000001">
    <property type="protein sequence ID" value="MDN4479938.1"/>
    <property type="molecule type" value="Genomic_DNA"/>
</dbReference>
<proteinExistence type="predicted"/>
<feature type="transmembrane region" description="Helical" evidence="2">
    <location>
        <begin position="161"/>
        <end position="180"/>
    </location>
</feature>